<reference evidence="2 3" key="1">
    <citation type="submission" date="2018-04" db="EMBL/GenBank/DDBJ databases">
        <title>The genome of golden apple snail Pomacea canaliculata provides insight into stress tolerance and invasive adaptation.</title>
        <authorList>
            <person name="Liu C."/>
            <person name="Liu B."/>
            <person name="Ren Y."/>
            <person name="Zhang Y."/>
            <person name="Wang H."/>
            <person name="Li S."/>
            <person name="Jiang F."/>
            <person name="Yin L."/>
            <person name="Zhang G."/>
            <person name="Qian W."/>
            <person name="Fan W."/>
        </authorList>
    </citation>
    <scope>NUCLEOTIDE SEQUENCE [LARGE SCALE GENOMIC DNA]</scope>
    <source>
        <strain evidence="2">SZHN2017</strain>
        <tissue evidence="2">Muscle</tissue>
    </source>
</reference>
<dbReference type="PANTHER" id="PTHR20908:SF1">
    <property type="entry name" value="LD15586P"/>
    <property type="match status" value="1"/>
</dbReference>
<dbReference type="InterPro" id="IPR029058">
    <property type="entry name" value="AB_hydrolase_fold"/>
</dbReference>
<dbReference type="Proteomes" id="UP000245119">
    <property type="component" value="Linkage Group LG3"/>
</dbReference>
<dbReference type="AlphaFoldDB" id="A0A2T7PIT8"/>
<gene>
    <name evidence="2" type="ORF">C0Q70_04553</name>
</gene>
<comment type="caution">
    <text evidence="2">The sequence shown here is derived from an EMBL/GenBank/DDBJ whole genome shotgun (WGS) entry which is preliminary data.</text>
</comment>
<protein>
    <recommendedName>
        <fullName evidence="4">AB hydrolase-1 domain-containing protein</fullName>
    </recommendedName>
</protein>
<evidence type="ECO:0008006" key="4">
    <source>
        <dbReference type="Google" id="ProtNLM"/>
    </source>
</evidence>
<feature type="compositionally biased region" description="Basic and acidic residues" evidence="1">
    <location>
        <begin position="27"/>
        <end position="36"/>
    </location>
</feature>
<evidence type="ECO:0000313" key="3">
    <source>
        <dbReference type="Proteomes" id="UP000245119"/>
    </source>
</evidence>
<dbReference type="SUPFAM" id="SSF53474">
    <property type="entry name" value="alpha/beta-Hydrolases"/>
    <property type="match status" value="1"/>
</dbReference>
<dbReference type="OrthoDB" id="77878at2759"/>
<accession>A0A2T7PIT8</accession>
<organism evidence="2 3">
    <name type="scientific">Pomacea canaliculata</name>
    <name type="common">Golden apple snail</name>
    <dbReference type="NCBI Taxonomy" id="400727"/>
    <lineage>
        <taxon>Eukaryota</taxon>
        <taxon>Metazoa</taxon>
        <taxon>Spiralia</taxon>
        <taxon>Lophotrochozoa</taxon>
        <taxon>Mollusca</taxon>
        <taxon>Gastropoda</taxon>
        <taxon>Caenogastropoda</taxon>
        <taxon>Architaenioglossa</taxon>
        <taxon>Ampullarioidea</taxon>
        <taxon>Ampullariidae</taxon>
        <taxon>Pomacea</taxon>
    </lineage>
</organism>
<dbReference type="Pfam" id="PF05705">
    <property type="entry name" value="DUF829"/>
    <property type="match status" value="1"/>
</dbReference>
<dbReference type="PANTHER" id="PTHR20908">
    <property type="entry name" value="LD15586P"/>
    <property type="match status" value="1"/>
</dbReference>
<name>A0A2T7PIT8_POMCA</name>
<dbReference type="Gene3D" id="3.40.50.1820">
    <property type="entry name" value="alpha/beta hydrolase"/>
    <property type="match status" value="1"/>
</dbReference>
<dbReference type="GO" id="GO:0017171">
    <property type="term" value="F:serine hydrolase activity"/>
    <property type="evidence" value="ECO:0007669"/>
    <property type="project" value="TreeGrafter"/>
</dbReference>
<evidence type="ECO:0000256" key="1">
    <source>
        <dbReference type="SAM" id="MobiDB-lite"/>
    </source>
</evidence>
<evidence type="ECO:0000313" key="2">
    <source>
        <dbReference type="EMBL" id="PVD33300.1"/>
    </source>
</evidence>
<dbReference type="InterPro" id="IPR008547">
    <property type="entry name" value="DUF829_TMEM53"/>
</dbReference>
<keyword evidence="3" id="KW-1185">Reference proteome</keyword>
<sequence>MEGSITSRHPVAGTTHSTSNQSPVTEQDIRRDKKDSAVPSSCLSSALKAPDILAYKPAHINPALFTRCLSDSSHLVRFKIGSFEFCSPDPTGKACNPHPRPVVVLVGWLNAKKQHLEKFADLYRVKGFDVLTMDVSPIHIVRPTVGKKYAMELLEVLQKNDILASKSIVIHGFSIGAFIYTQLQLAFEKDPTTFLDVCQRMTGVVMDSPAYMDHMCQGIADSASSVSIVRILINSSLRFYLRMFPKSVTFHYCEAERIFYSNTVPTLFLYSSADKISSTAVTERYIEAWRKKNLFVVGQKWHDSPHVGHLRKHPEEYSKALFFFLDRLNLGKIVQKTSS</sequence>
<dbReference type="EMBL" id="PZQS01000003">
    <property type="protein sequence ID" value="PVD33300.1"/>
    <property type="molecule type" value="Genomic_DNA"/>
</dbReference>
<feature type="compositionally biased region" description="Polar residues" evidence="1">
    <location>
        <begin position="14"/>
        <end position="25"/>
    </location>
</feature>
<feature type="region of interest" description="Disordered" evidence="1">
    <location>
        <begin position="1"/>
        <end position="37"/>
    </location>
</feature>
<proteinExistence type="predicted"/>